<sequence length="68" mass="7711">MMLEPSVDELLEKVNSKYALVILSAKRARELQTTKDPMVDEVTSHKLVGVALEEIQAEHLDTDSHDYE</sequence>
<evidence type="ECO:0000313" key="12">
    <source>
        <dbReference type="Proteomes" id="UP000480185"/>
    </source>
</evidence>
<dbReference type="SMART" id="SM01409">
    <property type="entry name" value="RNA_pol_Rpb6"/>
    <property type="match status" value="1"/>
</dbReference>
<evidence type="ECO:0000256" key="5">
    <source>
        <dbReference type="ARBA" id="ARBA00022679"/>
    </source>
</evidence>
<comment type="catalytic activity">
    <reaction evidence="9 10">
        <text>RNA(n) + a ribonucleoside 5'-triphosphate = RNA(n+1) + diphosphate</text>
        <dbReference type="Rhea" id="RHEA:21248"/>
        <dbReference type="Rhea" id="RHEA-COMP:14527"/>
        <dbReference type="Rhea" id="RHEA-COMP:17342"/>
        <dbReference type="ChEBI" id="CHEBI:33019"/>
        <dbReference type="ChEBI" id="CHEBI:61557"/>
        <dbReference type="ChEBI" id="CHEBI:140395"/>
        <dbReference type="EC" id="2.7.7.6"/>
    </reaction>
</comment>
<dbReference type="EMBL" id="WJNH01000002">
    <property type="protein sequence ID" value="MRG85454.1"/>
    <property type="molecule type" value="Genomic_DNA"/>
</dbReference>
<dbReference type="Proteomes" id="UP000480185">
    <property type="component" value="Unassembled WGS sequence"/>
</dbReference>
<dbReference type="NCBIfam" id="TIGR00690">
    <property type="entry name" value="rpoZ"/>
    <property type="match status" value="1"/>
</dbReference>
<organism evidence="11 12">
    <name type="scientific">Salinibacillus xinjiangensis</name>
    <dbReference type="NCBI Taxonomy" id="1229268"/>
    <lineage>
        <taxon>Bacteria</taxon>
        <taxon>Bacillati</taxon>
        <taxon>Bacillota</taxon>
        <taxon>Bacilli</taxon>
        <taxon>Bacillales</taxon>
        <taxon>Bacillaceae</taxon>
        <taxon>Salinibacillus</taxon>
    </lineage>
</organism>
<evidence type="ECO:0000256" key="2">
    <source>
        <dbReference type="ARBA" id="ARBA00012418"/>
    </source>
</evidence>
<dbReference type="GO" id="GO:0003677">
    <property type="term" value="F:DNA binding"/>
    <property type="evidence" value="ECO:0007669"/>
    <property type="project" value="UniProtKB-UniRule"/>
</dbReference>
<gene>
    <name evidence="10" type="primary">rpoZ</name>
    <name evidence="11" type="ORF">GH754_03815</name>
</gene>
<evidence type="ECO:0000256" key="8">
    <source>
        <dbReference type="ARBA" id="ARBA00029924"/>
    </source>
</evidence>
<reference evidence="11 12" key="1">
    <citation type="submission" date="2019-11" db="EMBL/GenBank/DDBJ databases">
        <authorList>
            <person name="Li J."/>
        </authorList>
    </citation>
    <scope>NUCLEOTIDE SEQUENCE [LARGE SCALE GENOMIC DNA]</scope>
    <source>
        <strain evidence="11 12">J4</strain>
    </source>
</reference>
<comment type="caution">
    <text evidence="11">The sequence shown here is derived from an EMBL/GenBank/DDBJ whole genome shotgun (WGS) entry which is preliminary data.</text>
</comment>
<dbReference type="PANTHER" id="PTHR34476">
    <property type="entry name" value="DNA-DIRECTED RNA POLYMERASE SUBUNIT OMEGA"/>
    <property type="match status" value="1"/>
</dbReference>
<dbReference type="EC" id="2.7.7.6" evidence="2 10"/>
<name>A0A6G1X3C3_9BACI</name>
<dbReference type="PANTHER" id="PTHR34476:SF1">
    <property type="entry name" value="DNA-DIRECTED RNA POLYMERASE SUBUNIT OMEGA"/>
    <property type="match status" value="1"/>
</dbReference>
<dbReference type="Gene3D" id="3.90.940.10">
    <property type="match status" value="1"/>
</dbReference>
<accession>A0A6G1X3C3</accession>
<evidence type="ECO:0000256" key="7">
    <source>
        <dbReference type="ARBA" id="ARBA00023163"/>
    </source>
</evidence>
<dbReference type="HAMAP" id="MF_00366">
    <property type="entry name" value="RNApol_bact_RpoZ"/>
    <property type="match status" value="1"/>
</dbReference>
<keyword evidence="5 10" id="KW-0808">Transferase</keyword>
<dbReference type="InterPro" id="IPR036161">
    <property type="entry name" value="RPB6/omega-like_sf"/>
</dbReference>
<comment type="similarity">
    <text evidence="1 10">Belongs to the RNA polymerase subunit omega family.</text>
</comment>
<keyword evidence="4 10" id="KW-0240">DNA-directed RNA polymerase</keyword>
<proteinExistence type="inferred from homology"/>
<evidence type="ECO:0000256" key="3">
    <source>
        <dbReference type="ARBA" id="ARBA00013725"/>
    </source>
</evidence>
<evidence type="ECO:0000256" key="6">
    <source>
        <dbReference type="ARBA" id="ARBA00022695"/>
    </source>
</evidence>
<evidence type="ECO:0000256" key="9">
    <source>
        <dbReference type="ARBA" id="ARBA00048552"/>
    </source>
</evidence>
<dbReference type="RefSeq" id="WP_153727400.1">
    <property type="nucleotide sequence ID" value="NZ_WJNH01000002.1"/>
</dbReference>
<keyword evidence="6 10" id="KW-0548">Nucleotidyltransferase</keyword>
<dbReference type="AlphaFoldDB" id="A0A6G1X3C3"/>
<comment type="function">
    <text evidence="10">Promotes RNA polymerase assembly. Latches the N- and C-terminal regions of the beta' subunit thereby facilitating its interaction with the beta and alpha subunits.</text>
</comment>
<evidence type="ECO:0000256" key="10">
    <source>
        <dbReference type="HAMAP-Rule" id="MF_00366"/>
    </source>
</evidence>
<evidence type="ECO:0000256" key="4">
    <source>
        <dbReference type="ARBA" id="ARBA00022478"/>
    </source>
</evidence>
<dbReference type="Pfam" id="PF01192">
    <property type="entry name" value="RNA_pol_Rpb6"/>
    <property type="match status" value="1"/>
</dbReference>
<dbReference type="GO" id="GO:0006351">
    <property type="term" value="P:DNA-templated transcription"/>
    <property type="evidence" value="ECO:0007669"/>
    <property type="project" value="UniProtKB-UniRule"/>
</dbReference>
<keyword evidence="7 10" id="KW-0804">Transcription</keyword>
<dbReference type="OrthoDB" id="9815459at2"/>
<evidence type="ECO:0000313" key="11">
    <source>
        <dbReference type="EMBL" id="MRG85454.1"/>
    </source>
</evidence>
<dbReference type="SUPFAM" id="SSF63562">
    <property type="entry name" value="RPB6/omega subunit-like"/>
    <property type="match status" value="1"/>
</dbReference>
<comment type="subunit">
    <text evidence="10">The RNAP catalytic core consists of 2 alpha, 1 beta, 1 beta' and 1 omega subunit. When a sigma factor is associated with the core the holoenzyme is formed, which can initiate transcription.</text>
</comment>
<protein>
    <recommendedName>
        <fullName evidence="3 10">DNA-directed RNA polymerase subunit omega</fullName>
        <shortName evidence="10">RNAP omega subunit</shortName>
        <ecNumber evidence="2 10">2.7.7.6</ecNumber>
    </recommendedName>
    <alternativeName>
        <fullName evidence="10">RNA polymerase omega subunit</fullName>
    </alternativeName>
    <alternativeName>
        <fullName evidence="8 10">Transcriptase subunit omega</fullName>
    </alternativeName>
</protein>
<dbReference type="GO" id="GO:0003899">
    <property type="term" value="F:DNA-directed RNA polymerase activity"/>
    <property type="evidence" value="ECO:0007669"/>
    <property type="project" value="UniProtKB-UniRule"/>
</dbReference>
<evidence type="ECO:0000256" key="1">
    <source>
        <dbReference type="ARBA" id="ARBA00006711"/>
    </source>
</evidence>
<dbReference type="InterPro" id="IPR006110">
    <property type="entry name" value="Pol_omega/Rpo6/RPB6"/>
</dbReference>
<dbReference type="GO" id="GO:0000428">
    <property type="term" value="C:DNA-directed RNA polymerase complex"/>
    <property type="evidence" value="ECO:0007669"/>
    <property type="project" value="UniProtKB-KW"/>
</dbReference>
<keyword evidence="12" id="KW-1185">Reference proteome</keyword>
<dbReference type="InterPro" id="IPR003716">
    <property type="entry name" value="DNA-dir_RNA_pol_omega"/>
</dbReference>